<feature type="signal peptide" evidence="1">
    <location>
        <begin position="1"/>
        <end position="17"/>
    </location>
</feature>
<dbReference type="InterPro" id="IPR032062">
    <property type="entry name" value="DUF4803"/>
</dbReference>
<evidence type="ECO:0000313" key="3">
    <source>
        <dbReference type="Proteomes" id="UP000786811"/>
    </source>
</evidence>
<dbReference type="AlphaFoldDB" id="A0A8J2HNK6"/>
<accession>A0A8J2HNK6</accession>
<dbReference type="Proteomes" id="UP000786811">
    <property type="component" value="Unassembled WGS sequence"/>
</dbReference>
<comment type="caution">
    <text evidence="2">The sequence shown here is derived from an EMBL/GenBank/DDBJ whole genome shotgun (WGS) entry which is preliminary data.</text>
</comment>
<keyword evidence="1" id="KW-0732">Signal</keyword>
<evidence type="ECO:0000256" key="1">
    <source>
        <dbReference type="SAM" id="SignalP"/>
    </source>
</evidence>
<sequence length="622" mass="71237">MGKLWILLLIFCTSSWAMKDNFSAVDKLRYDLLLLQNLPIHSRSGRDDKNDAYFKVFEIYDKFSEKITNEHLNTGKRHLNSLNSLRLWALVQKDMNIIEGMYSNYLQKLHAVTQTFEPINIEYWNNFADVVFTHPNVSISAALERISDVIIQQNLFIDAYKEAIAQICDEQQSPQQLLYNLYNIIAMTEIRGFMMMQFSYTILRLHKNGTFHDERLKTLDDYKTRVSETLRAVRTAMAFAPRDLWRCDPDKHVEDVTYTELKQLFQGYIVNEVDLNPSKSCRENCAYYSYSNVQGCFDNLFCAKQRKCNGKVLNCQYFDSDMWICPSDINSNRRYEYVEYEDGRVFGKKGIGGDGYSGIAATVCVTVMIITPAPIVTSIYETLLLMLLTTINQIIHVQIQEGKLTERGRIEENSASWKPVDNYTIRDRGVNNGEDYHTLSWEKRAIDLDDLTAPDEHILTGVRFRMVGSHLNFEVRITPFNYSSGLLIRPFEKSQWTGNLNTEVSNGNSEQKRRELVISNPDVPIRIRQPSSPDSLSNQFLNFGPTDLDKDAAQSTIPFLDTQPVITNPPFPLAGAGIYHKGRSGSGGYIALKAITYDFKDHLRADVPSIPAILELNQIPAQ</sequence>
<gene>
    <name evidence="2" type="ORF">HICCMSTLAB_LOCUS13830</name>
</gene>
<organism evidence="2 3">
    <name type="scientific">Cotesia congregata</name>
    <name type="common">Parasitoid wasp</name>
    <name type="synonym">Apanteles congregatus</name>
    <dbReference type="NCBI Taxonomy" id="51543"/>
    <lineage>
        <taxon>Eukaryota</taxon>
        <taxon>Metazoa</taxon>
        <taxon>Ecdysozoa</taxon>
        <taxon>Arthropoda</taxon>
        <taxon>Hexapoda</taxon>
        <taxon>Insecta</taxon>
        <taxon>Pterygota</taxon>
        <taxon>Neoptera</taxon>
        <taxon>Endopterygota</taxon>
        <taxon>Hymenoptera</taxon>
        <taxon>Apocrita</taxon>
        <taxon>Ichneumonoidea</taxon>
        <taxon>Braconidae</taxon>
        <taxon>Microgastrinae</taxon>
        <taxon>Cotesia</taxon>
    </lineage>
</organism>
<dbReference type="PANTHER" id="PTHR47890:SF1">
    <property type="entry name" value="LD24308P"/>
    <property type="match status" value="1"/>
</dbReference>
<proteinExistence type="predicted"/>
<dbReference type="PANTHER" id="PTHR47890">
    <property type="entry name" value="LD24308P"/>
    <property type="match status" value="1"/>
</dbReference>
<protein>
    <submittedName>
        <fullName evidence="2">Uncharacterized protein</fullName>
    </submittedName>
</protein>
<reference evidence="2" key="1">
    <citation type="submission" date="2021-04" db="EMBL/GenBank/DDBJ databases">
        <authorList>
            <person name="Chebbi M.A.C M."/>
        </authorList>
    </citation>
    <scope>NUCLEOTIDE SEQUENCE</scope>
</reference>
<dbReference type="EMBL" id="CAJNRD030001124">
    <property type="protein sequence ID" value="CAG5109194.1"/>
    <property type="molecule type" value="Genomic_DNA"/>
</dbReference>
<dbReference type="Pfam" id="PF16061">
    <property type="entry name" value="DUF4803"/>
    <property type="match status" value="1"/>
</dbReference>
<evidence type="ECO:0000313" key="2">
    <source>
        <dbReference type="EMBL" id="CAG5109194.1"/>
    </source>
</evidence>
<name>A0A8J2HNK6_COTCN</name>
<keyword evidence="3" id="KW-1185">Reference proteome</keyword>
<dbReference type="OrthoDB" id="6366357at2759"/>
<feature type="chain" id="PRO_5035317504" evidence="1">
    <location>
        <begin position="18"/>
        <end position="622"/>
    </location>
</feature>